<dbReference type="AlphaFoldDB" id="A0A1M7TEN2"/>
<name>A0A1M7TEN2_9BRAD</name>
<dbReference type="Proteomes" id="UP000184096">
    <property type="component" value="Chromosome I"/>
</dbReference>
<protein>
    <submittedName>
        <fullName evidence="1">Uncharacterized protein</fullName>
    </submittedName>
</protein>
<accession>A0A1M7TEN2</accession>
<reference evidence="2" key="1">
    <citation type="submission" date="2016-11" db="EMBL/GenBank/DDBJ databases">
        <authorList>
            <person name="Varghese N."/>
            <person name="Submissions S."/>
        </authorList>
    </citation>
    <scope>NUCLEOTIDE SEQUENCE [LARGE SCALE GENOMIC DNA]</scope>
    <source>
        <strain evidence="2">GAS401</strain>
    </source>
</reference>
<proteinExistence type="predicted"/>
<evidence type="ECO:0000313" key="2">
    <source>
        <dbReference type="Proteomes" id="UP000184096"/>
    </source>
</evidence>
<evidence type="ECO:0000313" key="1">
    <source>
        <dbReference type="EMBL" id="SHN69137.1"/>
    </source>
</evidence>
<dbReference type="EMBL" id="LT670849">
    <property type="protein sequence ID" value="SHN69137.1"/>
    <property type="molecule type" value="Genomic_DNA"/>
</dbReference>
<gene>
    <name evidence="1" type="ORF">SAMN05444170_1501</name>
</gene>
<keyword evidence="2" id="KW-1185">Reference proteome</keyword>
<organism evidence="1 2">
    <name type="scientific">Bradyrhizobium erythrophlei</name>
    <dbReference type="NCBI Taxonomy" id="1437360"/>
    <lineage>
        <taxon>Bacteria</taxon>
        <taxon>Pseudomonadati</taxon>
        <taxon>Pseudomonadota</taxon>
        <taxon>Alphaproteobacteria</taxon>
        <taxon>Hyphomicrobiales</taxon>
        <taxon>Nitrobacteraceae</taxon>
        <taxon>Bradyrhizobium</taxon>
    </lineage>
</organism>
<sequence>MTNKINKSAIAAAKIGDFDAAVQSHIKELTDWSEREAAVKAQPQIGSQPKWGDFGHEKDQGKAYLTANEKWQNANKGRLAPYPRPTAHPYVEASVTEADGKFVADFEIINDDPTDAQVLRDKKNQLLDKIAYAERMAIDAVLPPLGKRRLFNLQEADINAADAAMAQTIHEQTPESSRATLNVMAEVEKRRDPLSTKHLQEQAACRAKANQIMRNAAQAMSEVEDLTLDNIDHYQMPNLG</sequence>